<reference evidence="1" key="1">
    <citation type="journal article" date="2017" name="NPJ Vaccines">
        <title>Genetic stability of Rift Valley fever virus MP-12 vaccine during serial passages in culture cells.</title>
        <authorList>
            <person name="Lokugamage N."/>
            <person name="Ikegami T."/>
        </authorList>
    </citation>
    <scope>NUCLEOTIDE SEQUENCE</scope>
    <source>
        <strain evidence="1">RMP12-*NSs16/198</strain>
    </source>
</reference>
<name>A0A3G1PVJ4_RVFV</name>
<organismHost>
    <name type="scientific">Ovis aries</name>
    <name type="common">Sheep</name>
    <dbReference type="NCBI Taxonomy" id="9940"/>
</organismHost>
<organismHost>
    <name type="scientific">Homo sapiens</name>
    <name type="common">Human</name>
    <dbReference type="NCBI Taxonomy" id="9606"/>
</organismHost>
<sequence length="84" mass="9311">MDYFPVISVDLQSGRDVQAAKEDISNAVVPNSALIVLMEESLMLRSSLPSMMGRNNWIPVIPPIPDVEMESEEESDDDGFVEVD</sequence>
<dbReference type="Pfam" id="PF11073">
    <property type="entry name" value="NSs"/>
    <property type="match status" value="1"/>
</dbReference>
<organismHost>
    <name type="scientific">Capra hircus</name>
    <name type="common">Goat</name>
    <dbReference type="NCBI Taxonomy" id="9925"/>
</organismHost>
<organismHost>
    <name type="scientific">Bos taurus x Bison bison</name>
    <name type="common">beefalo</name>
    <dbReference type="NCBI Taxonomy" id="297284"/>
</organismHost>
<organismHost>
    <name type="scientific">Aedes</name>
    <dbReference type="NCBI Taxonomy" id="7158"/>
</organismHost>
<proteinExistence type="predicted"/>
<dbReference type="InterPro" id="IPR039434">
    <property type="entry name" value="NSs-like"/>
</dbReference>
<organism evidence="1">
    <name type="scientific">Rift valley fever virus</name>
    <name type="common">RVFV</name>
    <dbReference type="NCBI Taxonomy" id="11588"/>
    <lineage>
        <taxon>Viruses</taxon>
        <taxon>Riboviria</taxon>
        <taxon>Orthornavirae</taxon>
        <taxon>Negarnaviricota</taxon>
        <taxon>Polyploviricotina</taxon>
        <taxon>Bunyaviricetes</taxon>
        <taxon>Hareavirales</taxon>
        <taxon>Phenuiviridae</taxon>
        <taxon>Phlebovirus</taxon>
        <taxon>Phlebovirus riftense</taxon>
    </lineage>
</organism>
<evidence type="ECO:0000313" key="1">
    <source>
        <dbReference type="EMBL" id="AVP74165.1"/>
    </source>
</evidence>
<organismHost>
    <name type="scientific">Camelus bactrianus</name>
    <name type="common">Bactrian camel</name>
    <dbReference type="NCBI Taxonomy" id="9837"/>
</organismHost>
<organismHost>
    <name type="scientific">Bos taurus</name>
    <name type="common">Bovine</name>
    <dbReference type="NCBI Taxonomy" id="9913"/>
</organismHost>
<dbReference type="EMBL" id="KY926697">
    <property type="protein sequence ID" value="AVP74165.1"/>
    <property type="molecule type" value="Genomic_RNA"/>
</dbReference>
<organismHost>
    <name type="scientific">Phlebotomus papatasi</name>
    <name type="common">Sandfly</name>
    <dbReference type="NCBI Taxonomy" id="29031"/>
</organismHost>
<protein>
    <submittedName>
        <fullName evidence="1">Truncated NSs protein</fullName>
    </submittedName>
</protein>
<accession>A0A3G1PVJ4</accession>